<comment type="caution">
    <text evidence="2">The sequence shown here is derived from an EMBL/GenBank/DDBJ whole genome shotgun (WGS) entry which is preliminary data.</text>
</comment>
<name>A0ABT1QAI3_9NOCA</name>
<keyword evidence="3" id="KW-1185">Reference proteome</keyword>
<sequence length="410" mass="44964">MTSSVSNDQLPSVAALGDDLAARIARVTALAATPGYDAAIDPELVDVEAWNHVGDPLAEALITELRERKLMGGDIYANARALESQGVTAAVEFFADVEHVPAWVDFEAMRLGADMGRRNPIGMLMGLHGGLPFTYIDPATARVMAGTGRLAKEGGDFRRRFWETATGFVGALDVDGMKPGGPRWEQWVRIRMLHTMIRLGIHRSGHWDYTTSMPISQVATAAATHIFGPYRVAIIRSFGGLATQAEDDSFSLMWRWISRIEGVNVELLGATHADQRRISERMHQYLYAPETDSRSMTEKMITGLTGMRAFRLPRRAHSAIVRRVLTEDMVQTLPGRDVAGDLGLRPDRPAELAIAAATTGLTIINQAMRIPAVRTLASRHGQKLLDTVVDRGLDRMRAEYRATPVAGAPD</sequence>
<feature type="domain" description="ER-bound oxygenase mpaB/mpaB'/Rubber oxygenase catalytic" evidence="1">
    <location>
        <begin position="126"/>
        <end position="355"/>
    </location>
</feature>
<protein>
    <submittedName>
        <fullName evidence="2">Oxygenase MpaB family protein</fullName>
    </submittedName>
</protein>
<reference evidence="2 3" key="1">
    <citation type="submission" date="2022-07" db="EMBL/GenBank/DDBJ databases">
        <title>Degradation activity of malathion, p-nitrophenol and potential low-temperature adaptation strategy of Rhodococcus sp. FXJ9.536.</title>
        <authorList>
            <person name="Huang J."/>
            <person name="Huang Y."/>
        </authorList>
    </citation>
    <scope>NUCLEOTIDE SEQUENCE [LARGE SCALE GENOMIC DNA]</scope>
    <source>
        <strain evidence="2 3">FXJ9.536</strain>
    </source>
</reference>
<gene>
    <name evidence="2" type="ORF">NOF53_02910</name>
</gene>
<dbReference type="PANTHER" id="PTHR37539">
    <property type="entry name" value="SECRETED PROTEIN-RELATED"/>
    <property type="match status" value="1"/>
</dbReference>
<dbReference type="Pfam" id="PF09995">
    <property type="entry name" value="MPAB_Lcp_cat"/>
    <property type="match status" value="1"/>
</dbReference>
<dbReference type="InterPro" id="IPR037473">
    <property type="entry name" value="Lcp-like"/>
</dbReference>
<evidence type="ECO:0000313" key="2">
    <source>
        <dbReference type="EMBL" id="MCQ4118137.1"/>
    </source>
</evidence>
<dbReference type="PANTHER" id="PTHR37539:SF1">
    <property type="entry name" value="ER-BOUND OXYGENASE MPAB_MPAB'_RUBBER OXYGENASE CATALYTIC DOMAIN-CONTAINING PROTEIN"/>
    <property type="match status" value="1"/>
</dbReference>
<dbReference type="InterPro" id="IPR018713">
    <property type="entry name" value="MPAB/Lcp_cat_dom"/>
</dbReference>
<evidence type="ECO:0000313" key="3">
    <source>
        <dbReference type="Proteomes" id="UP001524501"/>
    </source>
</evidence>
<proteinExistence type="predicted"/>
<accession>A0ABT1QAI3</accession>
<organism evidence="2 3">
    <name type="scientific">Rhodococcus tibetensis</name>
    <dbReference type="NCBI Taxonomy" id="2965064"/>
    <lineage>
        <taxon>Bacteria</taxon>
        <taxon>Bacillati</taxon>
        <taxon>Actinomycetota</taxon>
        <taxon>Actinomycetes</taxon>
        <taxon>Mycobacteriales</taxon>
        <taxon>Nocardiaceae</taxon>
        <taxon>Rhodococcus</taxon>
    </lineage>
</organism>
<dbReference type="EMBL" id="JANFQF010000002">
    <property type="protein sequence ID" value="MCQ4118137.1"/>
    <property type="molecule type" value="Genomic_DNA"/>
</dbReference>
<evidence type="ECO:0000259" key="1">
    <source>
        <dbReference type="Pfam" id="PF09995"/>
    </source>
</evidence>
<dbReference type="RefSeq" id="WP_255965478.1">
    <property type="nucleotide sequence ID" value="NZ_JANFQF010000002.1"/>
</dbReference>
<dbReference type="Proteomes" id="UP001524501">
    <property type="component" value="Unassembled WGS sequence"/>
</dbReference>